<dbReference type="OrthoDB" id="4899750at2759"/>
<feature type="coiled-coil region" evidence="1">
    <location>
        <begin position="401"/>
        <end position="442"/>
    </location>
</feature>
<feature type="compositionally biased region" description="Polar residues" evidence="2">
    <location>
        <begin position="60"/>
        <end position="75"/>
    </location>
</feature>
<feature type="region of interest" description="Disordered" evidence="2">
    <location>
        <begin position="281"/>
        <end position="368"/>
    </location>
</feature>
<proteinExistence type="predicted"/>
<sequence>MASPVQHEGEIITESHRIIAERNAAKEAAVKEIAVTLSENGKIAGIAKNEVVLPLDGETRGSSSKRLQSPQITQEVSDDSSSSDFSSSDDSDYDNSPGNNSSSSKNDYSGDNNYSNDDGGGDNNDDNDDLNDRDALNDLFPMARDANVITKQVRNFLKAAYRRDSGFWTQEMTKRFREVAPTLNYEICSSTGKISAHYICKRAKGERAKRDGNIWVHFWFLRVMFGPIACSRQPWFAELAAERPWVLDEADEGVVPKDTAFILWSKATTWTPKILQKETPTLKKLESKKRKAAEPMKPSRPAKEAKASGSKGNQDVREVSHSRIQTRASRNRQNSQNASLPSNQTLCSSNEISQSSNEANTTSSRNEQIPQNIEAMAPSSDNRQEFNLPSELEIKLLKQKYGTMRSTCDTLEQRIAQLESENREMRRENERLREESNSFKLEHAWKVDHLWKRMNQLEQN</sequence>
<feature type="compositionally biased region" description="Acidic residues" evidence="2">
    <location>
        <begin position="119"/>
        <end position="129"/>
    </location>
</feature>
<dbReference type="AlphaFoldDB" id="A0A1T3C7F7"/>
<comment type="caution">
    <text evidence="3">The sequence shown here is derived from an EMBL/GenBank/DDBJ whole genome shotgun (WGS) entry which is preliminary data.</text>
</comment>
<evidence type="ECO:0000313" key="3">
    <source>
        <dbReference type="EMBL" id="OPB37017.1"/>
    </source>
</evidence>
<keyword evidence="4" id="KW-1185">Reference proteome</keyword>
<dbReference type="Proteomes" id="UP000191004">
    <property type="component" value="Unassembled WGS sequence"/>
</dbReference>
<feature type="compositionally biased region" description="Polar residues" evidence="2">
    <location>
        <begin position="322"/>
        <end position="368"/>
    </location>
</feature>
<keyword evidence="1" id="KW-0175">Coiled coil</keyword>
<reference evidence="3 4" key="1">
    <citation type="submission" date="2016-04" db="EMBL/GenBank/DDBJ databases">
        <title>Multiple horizontal gene transfer events from other fungi enriched the ability of the initially mycotrophic fungus Trichoderma (Ascomycota) to feed on dead plant biomass.</title>
        <authorList>
            <person name="Atanasova L."/>
            <person name="Chenthamara K."/>
            <person name="Zhang J."/>
            <person name="Grujic M."/>
            <person name="Henrissat B."/>
            <person name="Kuo A."/>
            <person name="Aertz A."/>
            <person name="Salamov A."/>
            <person name="Lipzen A."/>
            <person name="Labutti K."/>
            <person name="Barry K."/>
            <person name="Miao Y."/>
            <person name="Rahimi M.J."/>
            <person name="Shen Q."/>
            <person name="Grigoriev I.V."/>
            <person name="Kubicek C.P."/>
            <person name="Druzhinina I.S."/>
        </authorList>
    </citation>
    <scope>NUCLEOTIDE SEQUENCE [LARGE SCALE GENOMIC DNA]</scope>
    <source>
        <strain evidence="3 4">NJAU 4742</strain>
    </source>
</reference>
<gene>
    <name evidence="3" type="ORF">A0O28_0039290</name>
</gene>
<evidence type="ECO:0000313" key="4">
    <source>
        <dbReference type="Proteomes" id="UP000191004"/>
    </source>
</evidence>
<feature type="compositionally biased region" description="Low complexity" evidence="2">
    <location>
        <begin position="94"/>
        <end position="117"/>
    </location>
</feature>
<evidence type="ECO:0000256" key="1">
    <source>
        <dbReference type="SAM" id="Coils"/>
    </source>
</evidence>
<accession>A0A1T3C7F7</accession>
<name>A0A1T3C7F7_9HYPO</name>
<evidence type="ECO:0000256" key="2">
    <source>
        <dbReference type="SAM" id="MobiDB-lite"/>
    </source>
</evidence>
<organism evidence="3 4">
    <name type="scientific">Trichoderma guizhouense</name>
    <dbReference type="NCBI Taxonomy" id="1491466"/>
    <lineage>
        <taxon>Eukaryota</taxon>
        <taxon>Fungi</taxon>
        <taxon>Dikarya</taxon>
        <taxon>Ascomycota</taxon>
        <taxon>Pezizomycotina</taxon>
        <taxon>Sordariomycetes</taxon>
        <taxon>Hypocreomycetidae</taxon>
        <taxon>Hypocreales</taxon>
        <taxon>Hypocreaceae</taxon>
        <taxon>Trichoderma</taxon>
    </lineage>
</organism>
<dbReference type="EMBL" id="LVVK01000022">
    <property type="protein sequence ID" value="OPB37017.1"/>
    <property type="molecule type" value="Genomic_DNA"/>
</dbReference>
<protein>
    <submittedName>
        <fullName evidence="3">Uncharacterized protein</fullName>
    </submittedName>
</protein>
<feature type="region of interest" description="Disordered" evidence="2">
    <location>
        <begin position="39"/>
        <end position="134"/>
    </location>
</feature>